<feature type="region of interest" description="Disordered" evidence="1">
    <location>
        <begin position="72"/>
        <end position="168"/>
    </location>
</feature>
<dbReference type="Proteomes" id="UP000298030">
    <property type="component" value="Unassembled WGS sequence"/>
</dbReference>
<evidence type="ECO:0000256" key="1">
    <source>
        <dbReference type="SAM" id="MobiDB-lite"/>
    </source>
</evidence>
<protein>
    <submittedName>
        <fullName evidence="3">Uncharacterized protein</fullName>
    </submittedName>
</protein>
<keyword evidence="2" id="KW-0732">Signal</keyword>
<evidence type="ECO:0000313" key="3">
    <source>
        <dbReference type="EMBL" id="TEB39450.1"/>
    </source>
</evidence>
<reference evidence="3 4" key="1">
    <citation type="journal article" date="2019" name="Nat. Ecol. Evol.">
        <title>Megaphylogeny resolves global patterns of mushroom evolution.</title>
        <authorList>
            <person name="Varga T."/>
            <person name="Krizsan K."/>
            <person name="Foldi C."/>
            <person name="Dima B."/>
            <person name="Sanchez-Garcia M."/>
            <person name="Sanchez-Ramirez S."/>
            <person name="Szollosi G.J."/>
            <person name="Szarkandi J.G."/>
            <person name="Papp V."/>
            <person name="Albert L."/>
            <person name="Andreopoulos W."/>
            <person name="Angelini C."/>
            <person name="Antonin V."/>
            <person name="Barry K.W."/>
            <person name="Bougher N.L."/>
            <person name="Buchanan P."/>
            <person name="Buyck B."/>
            <person name="Bense V."/>
            <person name="Catcheside P."/>
            <person name="Chovatia M."/>
            <person name="Cooper J."/>
            <person name="Damon W."/>
            <person name="Desjardin D."/>
            <person name="Finy P."/>
            <person name="Geml J."/>
            <person name="Haridas S."/>
            <person name="Hughes K."/>
            <person name="Justo A."/>
            <person name="Karasinski D."/>
            <person name="Kautmanova I."/>
            <person name="Kiss B."/>
            <person name="Kocsube S."/>
            <person name="Kotiranta H."/>
            <person name="LaButti K.M."/>
            <person name="Lechner B.E."/>
            <person name="Liimatainen K."/>
            <person name="Lipzen A."/>
            <person name="Lukacs Z."/>
            <person name="Mihaltcheva S."/>
            <person name="Morgado L.N."/>
            <person name="Niskanen T."/>
            <person name="Noordeloos M.E."/>
            <person name="Ohm R.A."/>
            <person name="Ortiz-Santana B."/>
            <person name="Ovrebo C."/>
            <person name="Racz N."/>
            <person name="Riley R."/>
            <person name="Savchenko A."/>
            <person name="Shiryaev A."/>
            <person name="Soop K."/>
            <person name="Spirin V."/>
            <person name="Szebenyi C."/>
            <person name="Tomsovsky M."/>
            <person name="Tulloss R.E."/>
            <person name="Uehling J."/>
            <person name="Grigoriev I.V."/>
            <person name="Vagvolgyi C."/>
            <person name="Papp T."/>
            <person name="Martin F.M."/>
            <person name="Miettinen O."/>
            <person name="Hibbett D.S."/>
            <person name="Nagy L.G."/>
        </authorList>
    </citation>
    <scope>NUCLEOTIDE SEQUENCE [LARGE SCALE GENOMIC DNA]</scope>
    <source>
        <strain evidence="3 4">FP101781</strain>
    </source>
</reference>
<gene>
    <name evidence="3" type="ORF">FA13DRAFT_1723629</name>
</gene>
<keyword evidence="4" id="KW-1185">Reference proteome</keyword>
<dbReference type="EMBL" id="QPFP01000001">
    <property type="protein sequence ID" value="TEB39450.1"/>
    <property type="molecule type" value="Genomic_DNA"/>
</dbReference>
<name>A0A4Y7TZ37_COPMI</name>
<evidence type="ECO:0000313" key="4">
    <source>
        <dbReference type="Proteomes" id="UP000298030"/>
    </source>
</evidence>
<evidence type="ECO:0000256" key="2">
    <source>
        <dbReference type="SAM" id="SignalP"/>
    </source>
</evidence>
<comment type="caution">
    <text evidence="3">The sequence shown here is derived from an EMBL/GenBank/DDBJ whole genome shotgun (WGS) entry which is preliminary data.</text>
</comment>
<feature type="chain" id="PRO_5021374000" evidence="2">
    <location>
        <begin position="21"/>
        <end position="168"/>
    </location>
</feature>
<sequence>MKFTTTLAVASLLSAVFVSATPIPSEFQTDSVDAREFSDEDVLFERATLGRAMRKAAKDTADIAAQRVYDTATSGGAGGSRRPFLSGIKAPSARPRPGGVRPIKVPGSTIKAPSKPGVNWKGAWDAGKGKKPAGRKTKPVIGRPAKSVPRPGGHAGKPVRMPKKSGRK</sequence>
<proteinExistence type="predicted"/>
<feature type="compositionally biased region" description="Basic residues" evidence="1">
    <location>
        <begin position="129"/>
        <end position="138"/>
    </location>
</feature>
<dbReference type="AlphaFoldDB" id="A0A4Y7TZ37"/>
<organism evidence="3 4">
    <name type="scientific">Coprinellus micaceus</name>
    <name type="common">Glistening ink-cap mushroom</name>
    <name type="synonym">Coprinus micaceus</name>
    <dbReference type="NCBI Taxonomy" id="71717"/>
    <lineage>
        <taxon>Eukaryota</taxon>
        <taxon>Fungi</taxon>
        <taxon>Dikarya</taxon>
        <taxon>Basidiomycota</taxon>
        <taxon>Agaricomycotina</taxon>
        <taxon>Agaricomycetes</taxon>
        <taxon>Agaricomycetidae</taxon>
        <taxon>Agaricales</taxon>
        <taxon>Agaricineae</taxon>
        <taxon>Psathyrellaceae</taxon>
        <taxon>Coprinellus</taxon>
    </lineage>
</organism>
<feature type="signal peptide" evidence="2">
    <location>
        <begin position="1"/>
        <end position="20"/>
    </location>
</feature>
<accession>A0A4Y7TZ37</accession>